<name>A0A9D9D9H1_9GAMM</name>
<feature type="region of interest" description="Disordered" evidence="1">
    <location>
        <begin position="27"/>
        <end position="72"/>
    </location>
</feature>
<sequence>MNDQISKTYAELPEAAELTPEQAFAARRRLAQQGEEGEEGLPDAAPGENPDSAAAGQYSEAAPGPDLSTPDGLSQAALALLKHIDALACAIERGDKPSSPEVFLKIARPVCVSAENLLPNLNLAVDYLEMDSRDAQAAALRRLSLKLEERLEVLRLFLDTL</sequence>
<proteinExistence type="predicted"/>
<comment type="caution">
    <text evidence="2">The sequence shown here is derived from an EMBL/GenBank/DDBJ whole genome shotgun (WGS) entry which is preliminary data.</text>
</comment>
<dbReference type="EMBL" id="JADINH010000088">
    <property type="protein sequence ID" value="MBO8415549.1"/>
    <property type="molecule type" value="Genomic_DNA"/>
</dbReference>
<organism evidence="2 3">
    <name type="scientific">Candidatus Avisuccinivibrio stercorigallinarum</name>
    <dbReference type="NCBI Taxonomy" id="2840704"/>
    <lineage>
        <taxon>Bacteria</taxon>
        <taxon>Pseudomonadati</taxon>
        <taxon>Pseudomonadota</taxon>
        <taxon>Gammaproteobacteria</taxon>
        <taxon>Aeromonadales</taxon>
        <taxon>Succinivibrionaceae</taxon>
        <taxon>Succinivibrionaceae incertae sedis</taxon>
        <taxon>Candidatus Avisuccinivibrio</taxon>
    </lineage>
</organism>
<dbReference type="Proteomes" id="UP000823631">
    <property type="component" value="Unassembled WGS sequence"/>
</dbReference>
<evidence type="ECO:0000313" key="2">
    <source>
        <dbReference type="EMBL" id="MBO8415549.1"/>
    </source>
</evidence>
<evidence type="ECO:0000256" key="1">
    <source>
        <dbReference type="SAM" id="MobiDB-lite"/>
    </source>
</evidence>
<reference evidence="2" key="2">
    <citation type="journal article" date="2021" name="PeerJ">
        <title>Extensive microbial diversity within the chicken gut microbiome revealed by metagenomics and culture.</title>
        <authorList>
            <person name="Gilroy R."/>
            <person name="Ravi A."/>
            <person name="Getino M."/>
            <person name="Pursley I."/>
            <person name="Horton D.L."/>
            <person name="Alikhan N.F."/>
            <person name="Baker D."/>
            <person name="Gharbi K."/>
            <person name="Hall N."/>
            <person name="Watson M."/>
            <person name="Adriaenssens E.M."/>
            <person name="Foster-Nyarko E."/>
            <person name="Jarju S."/>
            <person name="Secka A."/>
            <person name="Antonio M."/>
            <person name="Oren A."/>
            <person name="Chaudhuri R.R."/>
            <person name="La Ragione R."/>
            <person name="Hildebrand F."/>
            <person name="Pallen M.J."/>
        </authorList>
    </citation>
    <scope>NUCLEOTIDE SEQUENCE</scope>
    <source>
        <strain evidence="2">17213</strain>
    </source>
</reference>
<gene>
    <name evidence="2" type="ORF">IAB19_04105</name>
</gene>
<reference evidence="2" key="1">
    <citation type="submission" date="2020-10" db="EMBL/GenBank/DDBJ databases">
        <authorList>
            <person name="Gilroy R."/>
        </authorList>
    </citation>
    <scope>NUCLEOTIDE SEQUENCE</scope>
    <source>
        <strain evidence="2">17213</strain>
    </source>
</reference>
<protein>
    <submittedName>
        <fullName evidence="2">Uncharacterized protein</fullName>
    </submittedName>
</protein>
<dbReference type="AlphaFoldDB" id="A0A9D9D9H1"/>
<accession>A0A9D9D9H1</accession>
<evidence type="ECO:0000313" key="3">
    <source>
        <dbReference type="Proteomes" id="UP000823631"/>
    </source>
</evidence>